<evidence type="ECO:0000313" key="1">
    <source>
        <dbReference type="EMBL" id="GIP53254.1"/>
    </source>
</evidence>
<gene>
    <name evidence="1" type="ORF">J42TS3_22890</name>
</gene>
<dbReference type="EMBL" id="BOSL01000006">
    <property type="protein sequence ID" value="GIP53254.1"/>
    <property type="molecule type" value="Genomic_DNA"/>
</dbReference>
<name>A0ABQ4MB87_9BACL</name>
<comment type="caution">
    <text evidence="1">The sequence shown here is derived from an EMBL/GenBank/DDBJ whole genome shotgun (WGS) entry which is preliminary data.</text>
</comment>
<dbReference type="InterPro" id="IPR025459">
    <property type="entry name" value="DUF4279"/>
</dbReference>
<proteinExistence type="predicted"/>
<reference evidence="1 2" key="1">
    <citation type="submission" date="2021-03" db="EMBL/GenBank/DDBJ databases">
        <title>Antimicrobial resistance genes in bacteria isolated from Japanese honey, and their potential for conferring macrolide and lincosamide resistance in the American foulbrood pathogen Paenibacillus larvae.</title>
        <authorList>
            <person name="Okamoto M."/>
            <person name="Kumagai M."/>
            <person name="Kanamori H."/>
            <person name="Takamatsu D."/>
        </authorList>
    </citation>
    <scope>NUCLEOTIDE SEQUENCE [LARGE SCALE GENOMIC DNA]</scope>
    <source>
        <strain evidence="1 2">J42TS3</strain>
    </source>
</reference>
<accession>A0ABQ4MB87</accession>
<dbReference type="RefSeq" id="WP_213654859.1">
    <property type="nucleotide sequence ID" value="NZ_BOSL01000006.1"/>
</dbReference>
<dbReference type="Proteomes" id="UP000679992">
    <property type="component" value="Unassembled WGS sequence"/>
</dbReference>
<keyword evidence="2" id="KW-1185">Reference proteome</keyword>
<evidence type="ECO:0008006" key="3">
    <source>
        <dbReference type="Google" id="ProtNLM"/>
    </source>
</evidence>
<sequence length="217" mass="25337">MIEKLKIVALKEIEEQTFELTKSYLTVNKLVYKNNEPQIDDVIVNEEEGTAAVYFPIENEEYYFVIYLDISPQIRVRFMGMSAGSRVYFSVSSEDIELEKLVDEIDIMPIRTWQKGTKIPNLKIDRFYEDSGFILEYDSRRTGEVEDKLLNILDKLECLNLISIVKSDNINRVLQVVYYGYKDEMWGINLNPIIIKKLSMLNTYLDIDLYASGPNLE</sequence>
<dbReference type="Pfam" id="PF14106">
    <property type="entry name" value="DUF4279"/>
    <property type="match status" value="1"/>
</dbReference>
<organism evidence="1 2">
    <name type="scientific">Paenibacillus vini</name>
    <dbReference type="NCBI Taxonomy" id="1476024"/>
    <lineage>
        <taxon>Bacteria</taxon>
        <taxon>Bacillati</taxon>
        <taxon>Bacillota</taxon>
        <taxon>Bacilli</taxon>
        <taxon>Bacillales</taxon>
        <taxon>Paenibacillaceae</taxon>
        <taxon>Paenibacillus</taxon>
    </lineage>
</organism>
<protein>
    <recommendedName>
        <fullName evidence="3">DUF4279 domain-containing protein</fullName>
    </recommendedName>
</protein>
<evidence type="ECO:0000313" key="2">
    <source>
        <dbReference type="Proteomes" id="UP000679992"/>
    </source>
</evidence>